<dbReference type="Gene3D" id="3.40.630.30">
    <property type="match status" value="1"/>
</dbReference>
<dbReference type="InterPro" id="IPR016181">
    <property type="entry name" value="Acyl_CoA_acyltransferase"/>
</dbReference>
<proteinExistence type="predicted"/>
<reference evidence="1" key="1">
    <citation type="submission" date="2012-11" db="EMBL/GenBank/DDBJ databases">
        <title>Dependencies among metagenomic species, viruses, plasmids and units of genetic variation.</title>
        <authorList>
            <person name="Nielsen H.B."/>
            <person name="Almeida M."/>
            <person name="Juncker A.S."/>
            <person name="Rasmussen S."/>
            <person name="Li J."/>
            <person name="Sunagawa S."/>
            <person name="Plichta D."/>
            <person name="Gautier L."/>
            <person name="Le Chatelier E."/>
            <person name="Peletier E."/>
            <person name="Bonde I."/>
            <person name="Nielsen T."/>
            <person name="Manichanh C."/>
            <person name="Arumugam M."/>
            <person name="Batto J."/>
            <person name="Santos M.B.Q.D."/>
            <person name="Blom N."/>
            <person name="Borruel N."/>
            <person name="Burgdorf K.S."/>
            <person name="Boumezbeur F."/>
            <person name="Casellas F."/>
            <person name="Dore J."/>
            <person name="Guarner F."/>
            <person name="Hansen T."/>
            <person name="Hildebrand F."/>
            <person name="Kaas R.S."/>
            <person name="Kennedy S."/>
            <person name="Kristiansen K."/>
            <person name="Kultima J.R."/>
            <person name="Leonard P."/>
            <person name="Levenez F."/>
            <person name="Lund O."/>
            <person name="Moumen B."/>
            <person name="Le Paslier D."/>
            <person name="Pons N."/>
            <person name="Pedersen O."/>
            <person name="Prifti E."/>
            <person name="Qin J."/>
            <person name="Raes J."/>
            <person name="Tap J."/>
            <person name="Tims S."/>
            <person name="Ussery D.W."/>
            <person name="Yamada T."/>
            <person name="MetaHit consortium"/>
            <person name="Renault P."/>
            <person name="Sicheritz-Ponten T."/>
            <person name="Bork P."/>
            <person name="Wang J."/>
            <person name="Brunak S."/>
            <person name="Ehrlich S.D."/>
        </authorList>
    </citation>
    <scope>NUCLEOTIDE SEQUENCE [LARGE SCALE GENOMIC DNA]</scope>
</reference>
<dbReference type="SUPFAM" id="SSF55729">
    <property type="entry name" value="Acyl-CoA N-acyltransferases (Nat)"/>
    <property type="match status" value="1"/>
</dbReference>
<comment type="caution">
    <text evidence="1">The sequence shown here is derived from an EMBL/GenBank/DDBJ whole genome shotgun (WGS) entry which is preliminary data.</text>
</comment>
<dbReference type="AlphaFoldDB" id="R7GAU6"/>
<name>R7GAU6_9FIRM</name>
<accession>R7GAU6</accession>
<gene>
    <name evidence="1" type="ORF">BN631_00545</name>
</gene>
<evidence type="ECO:0000313" key="2">
    <source>
        <dbReference type="Proteomes" id="UP000018093"/>
    </source>
</evidence>
<protein>
    <recommendedName>
        <fullName evidence="3">Acetyltransferase GNAT family</fullName>
    </recommendedName>
</protein>
<dbReference type="Proteomes" id="UP000018093">
    <property type="component" value="Unassembled WGS sequence"/>
</dbReference>
<evidence type="ECO:0000313" key="1">
    <source>
        <dbReference type="EMBL" id="CDE23913.1"/>
    </source>
</evidence>
<evidence type="ECO:0008006" key="3">
    <source>
        <dbReference type="Google" id="ProtNLM"/>
    </source>
</evidence>
<sequence>MEHWEKDMKAQGYGMLLTSTRVDEKAQHFYRKLGYKDCGGFIIDISQYEQPMEIFFIKGI</sequence>
<organism evidence="1 2">
    <name type="scientific">Amedibacillus dolichus CAG:375</name>
    <dbReference type="NCBI Taxonomy" id="1263076"/>
    <lineage>
        <taxon>Bacteria</taxon>
        <taxon>Bacillati</taxon>
        <taxon>Bacillota</taxon>
        <taxon>Erysipelotrichia</taxon>
        <taxon>Erysipelotrichales</taxon>
        <taxon>Erysipelotrichaceae</taxon>
        <taxon>Amedibacillus</taxon>
    </lineage>
</organism>
<dbReference type="EMBL" id="CBIN010000318">
    <property type="protein sequence ID" value="CDE23913.1"/>
    <property type="molecule type" value="Genomic_DNA"/>
</dbReference>